<evidence type="ECO:0000313" key="3">
    <source>
        <dbReference type="EMBL" id="EFQ81854.1"/>
    </source>
</evidence>
<dbReference type="GO" id="GO:0046872">
    <property type="term" value="F:metal ion binding"/>
    <property type="evidence" value="ECO:0007669"/>
    <property type="project" value="InterPro"/>
</dbReference>
<dbReference type="InterPro" id="IPR024344">
    <property type="entry name" value="MDMPI_metal-binding"/>
</dbReference>
<proteinExistence type="predicted"/>
<dbReference type="OrthoDB" id="3671213at2"/>
<dbReference type="InterPro" id="IPR010872">
    <property type="entry name" value="MDMPI_C-term_domain"/>
</dbReference>
<dbReference type="GO" id="GO:0005886">
    <property type="term" value="C:plasma membrane"/>
    <property type="evidence" value="ECO:0007669"/>
    <property type="project" value="TreeGrafter"/>
</dbReference>
<dbReference type="STRING" id="585531.HMPREF0063_13056"/>
<dbReference type="HOGENOM" id="CLU_070584_1_0_11"/>
<dbReference type="EMBL" id="ACLF03000016">
    <property type="protein sequence ID" value="EFQ81854.1"/>
    <property type="molecule type" value="Genomic_DNA"/>
</dbReference>
<feature type="domain" description="MDMPI C-terminal" evidence="1">
    <location>
        <begin position="140"/>
        <end position="236"/>
    </location>
</feature>
<dbReference type="Pfam" id="PF11716">
    <property type="entry name" value="MDMPI_N"/>
    <property type="match status" value="1"/>
</dbReference>
<dbReference type="PANTHER" id="PTHR40758">
    <property type="entry name" value="CONSERVED PROTEIN"/>
    <property type="match status" value="1"/>
</dbReference>
<comment type="caution">
    <text evidence="3">The sequence shown here is derived from an EMBL/GenBank/DDBJ whole genome shotgun (WGS) entry which is preliminary data.</text>
</comment>
<dbReference type="AlphaFoldDB" id="E2SG97"/>
<reference evidence="3" key="1">
    <citation type="submission" date="2010-08" db="EMBL/GenBank/DDBJ databases">
        <authorList>
            <person name="Muzny D."/>
            <person name="Qin X."/>
            <person name="Buhay C."/>
            <person name="Dugan-Rocha S."/>
            <person name="Ding Y."/>
            <person name="Chen G."/>
            <person name="Hawes A."/>
            <person name="Holder M."/>
            <person name="Jhangiani S."/>
            <person name="Johnson A."/>
            <person name="Khan Z."/>
            <person name="Li Z."/>
            <person name="Liu W."/>
            <person name="Liu X."/>
            <person name="Perez L."/>
            <person name="Shen H."/>
            <person name="Wang Q."/>
            <person name="Watt J."/>
            <person name="Xi L."/>
            <person name="Xin Y."/>
            <person name="Zhou J."/>
            <person name="Deng J."/>
            <person name="Jiang H."/>
            <person name="Liu Y."/>
            <person name="Qu J."/>
            <person name="Song X.-Z."/>
            <person name="Zhang L."/>
            <person name="Villasana D."/>
            <person name="Johnson A."/>
            <person name="Liu J."/>
            <person name="Liyanage D."/>
            <person name="Lorensuhewa L."/>
            <person name="Robinson T."/>
            <person name="Song A."/>
            <person name="Song B.-B."/>
            <person name="Dinh H."/>
            <person name="Thornton R."/>
            <person name="Coyle M."/>
            <person name="Francisco L."/>
            <person name="Jackson L."/>
            <person name="Javaid M."/>
            <person name="Korchina V."/>
            <person name="Kovar C."/>
            <person name="Mata R."/>
            <person name="Mathew T."/>
            <person name="Ngo R."/>
            <person name="Nguyen L."/>
            <person name="Nguyen N."/>
            <person name="Okwuonu G."/>
            <person name="Ongeri F."/>
            <person name="Pham C."/>
            <person name="Simmons D."/>
            <person name="Wilczek-Boney K."/>
            <person name="Hale W."/>
            <person name="Jakkamsetti A."/>
            <person name="Pham P."/>
            <person name="Ruth R."/>
            <person name="San Lucas F."/>
            <person name="Warren J."/>
            <person name="Zhang J."/>
            <person name="Zhao Z."/>
            <person name="Zhou C."/>
            <person name="Zhu D."/>
            <person name="Lee S."/>
            <person name="Bess C."/>
            <person name="Blankenburg K."/>
            <person name="Forbes L."/>
            <person name="Fu Q."/>
            <person name="Gubbala S."/>
            <person name="Hirani K."/>
            <person name="Jayaseelan J.C."/>
            <person name="Lara F."/>
            <person name="Munidasa M."/>
            <person name="Palculict T."/>
            <person name="Patil S."/>
            <person name="Pu L.-L."/>
            <person name="Saada N."/>
            <person name="Tang L."/>
            <person name="Weissenberger G."/>
            <person name="Zhu Y."/>
            <person name="Hemphill L."/>
            <person name="Shang Y."/>
            <person name="Youmans B."/>
            <person name="Ayvaz T."/>
            <person name="Ross M."/>
            <person name="Santibanez J."/>
            <person name="Aqrawi P."/>
            <person name="Gross S."/>
            <person name="Joshi V."/>
            <person name="Fowler G."/>
            <person name="Nazareth L."/>
            <person name="Reid J."/>
            <person name="Worley K."/>
            <person name="Petrosino J."/>
            <person name="Highlander S."/>
            <person name="Gibbs R."/>
        </authorList>
    </citation>
    <scope>NUCLEOTIDE SEQUENCE [LARGE SCALE GENOMIC DNA]</scope>
    <source>
        <strain evidence="3">DSM 15272</strain>
    </source>
</reference>
<dbReference type="InterPro" id="IPR017517">
    <property type="entry name" value="Maleyloyr_isom"/>
</dbReference>
<sequence>MDHLVELGSAMTRYAELSDAAFGTEQVPACPGWTVADLTRHLGTVHRWAAATVMSGQRVDQPADVVVTEPVSEWYAAVASALLAVLQAVHPDEPTPNFSLIRERAAFWPRRQLHETTVHSVDVAQALGMDGGGWPVAPVLAADGVDEVLTVFFPRMTARGRRPDLQGRVRITATDVGRTWLLEPGSGLHAPPVLAYDAPGTPHDAEIRGTAEALYLGLWNRWPHDRLEVDGEAGAALLAGPTVP</sequence>
<dbReference type="eggNOG" id="COG3550">
    <property type="taxonomic scope" value="Bacteria"/>
</dbReference>
<gene>
    <name evidence="3" type="ORF">HMPREF0063_13056</name>
</gene>
<evidence type="ECO:0000259" key="2">
    <source>
        <dbReference type="Pfam" id="PF11716"/>
    </source>
</evidence>
<dbReference type="Proteomes" id="UP000003111">
    <property type="component" value="Unassembled WGS sequence"/>
</dbReference>
<dbReference type="InterPro" id="IPR034660">
    <property type="entry name" value="DinB/YfiT-like"/>
</dbReference>
<organism evidence="3 4">
    <name type="scientific">Aeromicrobium marinum DSM 15272</name>
    <dbReference type="NCBI Taxonomy" id="585531"/>
    <lineage>
        <taxon>Bacteria</taxon>
        <taxon>Bacillati</taxon>
        <taxon>Actinomycetota</taxon>
        <taxon>Actinomycetes</taxon>
        <taxon>Propionibacteriales</taxon>
        <taxon>Nocardioidaceae</taxon>
        <taxon>Aeromicrobium</taxon>
    </lineage>
</organism>
<protein>
    <recommendedName>
        <fullName evidence="5">TIGR03083 family protein</fullName>
    </recommendedName>
</protein>
<accession>E2SG97</accession>
<dbReference type="NCBIfam" id="TIGR03083">
    <property type="entry name" value="maleylpyruvate isomerase family mycothiol-dependent enzyme"/>
    <property type="match status" value="1"/>
</dbReference>
<keyword evidence="4" id="KW-1185">Reference proteome</keyword>
<dbReference type="PANTHER" id="PTHR40758:SF1">
    <property type="entry name" value="CONSERVED PROTEIN"/>
    <property type="match status" value="1"/>
</dbReference>
<evidence type="ECO:0000313" key="4">
    <source>
        <dbReference type="Proteomes" id="UP000003111"/>
    </source>
</evidence>
<evidence type="ECO:0000259" key="1">
    <source>
        <dbReference type="Pfam" id="PF07398"/>
    </source>
</evidence>
<dbReference type="SUPFAM" id="SSF109854">
    <property type="entry name" value="DinB/YfiT-like putative metalloenzymes"/>
    <property type="match status" value="1"/>
</dbReference>
<evidence type="ECO:0008006" key="5">
    <source>
        <dbReference type="Google" id="ProtNLM"/>
    </source>
</evidence>
<dbReference type="Pfam" id="PF07398">
    <property type="entry name" value="MDMPI_C"/>
    <property type="match status" value="1"/>
</dbReference>
<feature type="domain" description="Mycothiol-dependent maleylpyruvate isomerase metal-binding" evidence="2">
    <location>
        <begin position="15"/>
        <end position="124"/>
    </location>
</feature>
<name>E2SG97_9ACTN</name>